<evidence type="ECO:0000313" key="7">
    <source>
        <dbReference type="Proteomes" id="UP000307706"/>
    </source>
</evidence>
<gene>
    <name evidence="5" type="ORF">CWB96_14090</name>
    <name evidence="4" type="ORF">CWB97_14710</name>
</gene>
<evidence type="ECO:0000313" key="6">
    <source>
        <dbReference type="Proteomes" id="UP000305730"/>
    </source>
</evidence>
<reference evidence="7" key="2">
    <citation type="submission" date="2019-06" db="EMBL/GenBank/DDBJ databases">
        <title>Co-occurence of chitin degradation, pigmentation and bioactivity in marine Pseudoalteromonas.</title>
        <authorList>
            <person name="Sonnenschein E.C."/>
            <person name="Bech P.K."/>
        </authorList>
    </citation>
    <scope>NUCLEOTIDE SEQUENCE [LARGE SCALE GENOMIC DNA]</scope>
    <source>
        <strain evidence="7">S2231</strain>
    </source>
</reference>
<name>A0A5S3XMB6_9GAMM</name>
<evidence type="ECO:0000256" key="1">
    <source>
        <dbReference type="ARBA" id="ARBA00022490"/>
    </source>
</evidence>
<reference evidence="5 7" key="1">
    <citation type="submission" date="2017-12" db="EMBL/GenBank/DDBJ databases">
        <authorList>
            <person name="Paulsen S."/>
            <person name="Gram L.K."/>
        </authorList>
    </citation>
    <scope>NUCLEOTIDE SEQUENCE [LARGE SCALE GENOMIC DNA]</scope>
    <source>
        <strain evidence="5 7">S2231</strain>
        <strain evidence="4">S2233</strain>
    </source>
</reference>
<accession>A0A5S3XMB6</accession>
<dbReference type="RefSeq" id="WP_138597581.1">
    <property type="nucleotide sequence ID" value="NZ_PNCK01000056.1"/>
</dbReference>
<dbReference type="Proteomes" id="UP000307706">
    <property type="component" value="Unassembled WGS sequence"/>
</dbReference>
<keyword evidence="3" id="KW-0238">DNA-binding</keyword>
<keyword evidence="1" id="KW-0963">Cytoplasm</keyword>
<evidence type="ECO:0000313" key="5">
    <source>
        <dbReference type="EMBL" id="TMP57052.1"/>
    </source>
</evidence>
<keyword evidence="2" id="KW-0235">DNA replication</keyword>
<dbReference type="InterPro" id="IPR008865">
    <property type="entry name" value="DNA_replication_term_site-bd"/>
</dbReference>
<dbReference type="InterPro" id="IPR036381">
    <property type="entry name" value="Tus_dom1"/>
</dbReference>
<organism evidence="5 7">
    <name type="scientific">Pseudoalteromonas citrea</name>
    <dbReference type="NCBI Taxonomy" id="43655"/>
    <lineage>
        <taxon>Bacteria</taxon>
        <taxon>Pseudomonadati</taxon>
        <taxon>Pseudomonadota</taxon>
        <taxon>Gammaproteobacteria</taxon>
        <taxon>Alteromonadales</taxon>
        <taxon>Pseudoalteromonadaceae</taxon>
        <taxon>Pseudoalteromonas</taxon>
    </lineage>
</organism>
<dbReference type="InterPro" id="IPR036384">
    <property type="entry name" value="Tus_sf"/>
</dbReference>
<evidence type="ECO:0000313" key="4">
    <source>
        <dbReference type="EMBL" id="TMP41380.1"/>
    </source>
</evidence>
<protein>
    <submittedName>
        <fullName evidence="5">DNA replication terminus site-binding protein</fullName>
    </submittedName>
</protein>
<dbReference type="Pfam" id="PF05472">
    <property type="entry name" value="Ter"/>
    <property type="match status" value="1"/>
</dbReference>
<sequence length="293" mass="34007">MSSSTNQFKLRAHFDHLMELTSLFCVELKQSDIISADYYQLPNVTKESEEKAPEKIQVQKITGNKAIDKIAFAYKDLFLDEKVSGKVLQRHPGIIRINDETHTLQTRIKEVNKAKEDFKNAILQIENNDARFEAVHSAIPNLMTLAAYRKIHSELAEPYSVRFTWMTKHATRTLSKDAALEMLNKSSNYNNPRMIDQESWLSLVQKEKARVASLAEKSKLRIRRPTRVSPEINVRFTAENRYHVSAALPFILFNPSKNTKIGSLKHYEKVENHPRKKEYNFLVDRIYLEKVSE</sequence>
<keyword evidence="6" id="KW-1185">Reference proteome</keyword>
<comment type="caution">
    <text evidence="5">The sequence shown here is derived from an EMBL/GenBank/DDBJ whole genome shotgun (WGS) entry which is preliminary data.</text>
</comment>
<dbReference type="Gene3D" id="3.30.54.10">
    <property type="match status" value="1"/>
</dbReference>
<dbReference type="GO" id="GO:0005737">
    <property type="term" value="C:cytoplasm"/>
    <property type="evidence" value="ECO:0007669"/>
    <property type="project" value="InterPro"/>
</dbReference>
<dbReference type="EMBL" id="PNCL01000076">
    <property type="protein sequence ID" value="TMP57052.1"/>
    <property type="molecule type" value="Genomic_DNA"/>
</dbReference>
<dbReference type="SUPFAM" id="SSF56596">
    <property type="entry name" value="Replication terminator protein (Tus)"/>
    <property type="match status" value="1"/>
</dbReference>
<dbReference type="OrthoDB" id="6298545at2"/>
<dbReference type="GO" id="GO:0003677">
    <property type="term" value="F:DNA binding"/>
    <property type="evidence" value="ECO:0007669"/>
    <property type="project" value="UniProtKB-KW"/>
</dbReference>
<proteinExistence type="predicted"/>
<dbReference type="Gene3D" id="3.50.14.10">
    <property type="entry name" value="Replication terminator Tus, domain 1 superfamily/Replication terminator Tus"/>
    <property type="match status" value="1"/>
</dbReference>
<dbReference type="Proteomes" id="UP000305730">
    <property type="component" value="Unassembled WGS sequence"/>
</dbReference>
<dbReference type="EMBL" id="PNCK01000056">
    <property type="protein sequence ID" value="TMP41380.1"/>
    <property type="molecule type" value="Genomic_DNA"/>
</dbReference>
<reference evidence="5" key="3">
    <citation type="submission" date="2019-09" db="EMBL/GenBank/DDBJ databases">
        <title>Co-occurence of chitin degradation, pigmentation and bioactivity in marine Pseudoalteromonas.</title>
        <authorList>
            <person name="Sonnenschein E.C."/>
            <person name="Bech P.K."/>
        </authorList>
    </citation>
    <scope>NUCLEOTIDE SEQUENCE</scope>
    <source>
        <strain evidence="5">S2231</strain>
        <strain evidence="4 6">S2233</strain>
    </source>
</reference>
<dbReference type="GO" id="GO:0006274">
    <property type="term" value="P:DNA replication termination"/>
    <property type="evidence" value="ECO:0007669"/>
    <property type="project" value="InterPro"/>
</dbReference>
<evidence type="ECO:0000256" key="2">
    <source>
        <dbReference type="ARBA" id="ARBA00022705"/>
    </source>
</evidence>
<dbReference type="AlphaFoldDB" id="A0A5S3XMB6"/>
<evidence type="ECO:0000256" key="3">
    <source>
        <dbReference type="ARBA" id="ARBA00023125"/>
    </source>
</evidence>